<protein>
    <recommendedName>
        <fullName evidence="1">AAA-ATPase-like domain-containing protein</fullName>
    </recommendedName>
</protein>
<evidence type="ECO:0000259" key="1">
    <source>
        <dbReference type="Pfam" id="PF09820"/>
    </source>
</evidence>
<name>A0A662ZDD6_9GAMM</name>
<proteinExistence type="predicted"/>
<feature type="non-terminal residue" evidence="2">
    <location>
        <position position="52"/>
    </location>
</feature>
<keyword evidence="3" id="KW-1185">Reference proteome</keyword>
<gene>
    <name evidence="2" type="ORF">SAMN04487865_11181</name>
</gene>
<dbReference type="InterPro" id="IPR018631">
    <property type="entry name" value="AAA-ATPase-like_dom"/>
</dbReference>
<feature type="domain" description="AAA-ATPase-like" evidence="1">
    <location>
        <begin position="18"/>
        <end position="52"/>
    </location>
</feature>
<evidence type="ECO:0000313" key="2">
    <source>
        <dbReference type="EMBL" id="SFK57228.1"/>
    </source>
</evidence>
<evidence type="ECO:0000313" key="3">
    <source>
        <dbReference type="Proteomes" id="UP000243374"/>
    </source>
</evidence>
<dbReference type="Proteomes" id="UP000243374">
    <property type="component" value="Unassembled WGS sequence"/>
</dbReference>
<dbReference type="EMBL" id="FOSF01000118">
    <property type="protein sequence ID" value="SFK57228.1"/>
    <property type="molecule type" value="Genomic_DNA"/>
</dbReference>
<organism evidence="2 3">
    <name type="scientific">Succinivibrio dextrinosolvens</name>
    <dbReference type="NCBI Taxonomy" id="83771"/>
    <lineage>
        <taxon>Bacteria</taxon>
        <taxon>Pseudomonadati</taxon>
        <taxon>Pseudomonadota</taxon>
        <taxon>Gammaproteobacteria</taxon>
        <taxon>Aeromonadales</taxon>
        <taxon>Succinivibrionaceae</taxon>
        <taxon>Succinivibrio</taxon>
    </lineage>
</organism>
<dbReference type="Pfam" id="PF09820">
    <property type="entry name" value="AAA-ATPase_like"/>
    <property type="match status" value="1"/>
</dbReference>
<reference evidence="2 3" key="1">
    <citation type="submission" date="2016-10" db="EMBL/GenBank/DDBJ databases">
        <authorList>
            <person name="Varghese N."/>
            <person name="Submissions S."/>
        </authorList>
    </citation>
    <scope>NUCLEOTIDE SEQUENCE [LARGE SCALE GENOMIC DNA]</scope>
    <source>
        <strain evidence="2 3">22B</strain>
    </source>
</reference>
<sequence length="52" mass="6093">MAEYLNCNNESFEKTLRSYFVDKSLLLKTLNGLLNTESQYVCLTRPRRFGKS</sequence>
<accession>A0A662ZDD6</accession>
<dbReference type="AlphaFoldDB" id="A0A662ZDD6"/>